<dbReference type="AlphaFoldDB" id="E9GDY1"/>
<dbReference type="GO" id="GO:0016758">
    <property type="term" value="F:hexosyltransferase activity"/>
    <property type="evidence" value="ECO:0007669"/>
    <property type="project" value="InterPro"/>
</dbReference>
<comment type="subcellular location">
    <subcellularLocation>
        <location evidence="1">Golgi apparatus membrane</location>
        <topology evidence="1">Single-pass type II membrane protein</topology>
    </subcellularLocation>
</comment>
<dbReference type="Proteomes" id="UP000000305">
    <property type="component" value="Unassembled WGS sequence"/>
</dbReference>
<dbReference type="OrthoDB" id="6374241at2759"/>
<keyword evidence="6" id="KW-0735">Signal-anchor</keyword>
<keyword evidence="4" id="KW-0808">Transferase</keyword>
<dbReference type="Pfam" id="PF01762">
    <property type="entry name" value="Galactosyl_T"/>
    <property type="match status" value="2"/>
</dbReference>
<evidence type="ECO:0000256" key="7">
    <source>
        <dbReference type="ARBA" id="ARBA00022989"/>
    </source>
</evidence>
<protein>
    <recommendedName>
        <fullName evidence="12">Hexosyltransferase</fullName>
    </recommendedName>
</protein>
<dbReference type="PANTHER" id="PTHR11214">
    <property type="entry name" value="BETA-1,3-N-ACETYLGLUCOSAMINYLTRANSFERASE"/>
    <property type="match status" value="1"/>
</dbReference>
<evidence type="ECO:0000256" key="9">
    <source>
        <dbReference type="ARBA" id="ARBA00023136"/>
    </source>
</evidence>
<dbReference type="GO" id="GO:0016757">
    <property type="term" value="F:glycosyltransferase activity"/>
    <property type="evidence" value="ECO:0000318"/>
    <property type="project" value="GO_Central"/>
</dbReference>
<keyword evidence="8" id="KW-0333">Golgi apparatus</keyword>
<evidence type="ECO:0008006" key="12">
    <source>
        <dbReference type="Google" id="ProtNLM"/>
    </source>
</evidence>
<dbReference type="KEGG" id="dpx:DAPPUDRAFT_316769"/>
<organism evidence="10 11">
    <name type="scientific">Daphnia pulex</name>
    <name type="common">Water flea</name>
    <dbReference type="NCBI Taxonomy" id="6669"/>
    <lineage>
        <taxon>Eukaryota</taxon>
        <taxon>Metazoa</taxon>
        <taxon>Ecdysozoa</taxon>
        <taxon>Arthropoda</taxon>
        <taxon>Crustacea</taxon>
        <taxon>Branchiopoda</taxon>
        <taxon>Diplostraca</taxon>
        <taxon>Cladocera</taxon>
        <taxon>Anomopoda</taxon>
        <taxon>Daphniidae</taxon>
        <taxon>Daphnia</taxon>
    </lineage>
</organism>
<dbReference type="InterPro" id="IPR002659">
    <property type="entry name" value="Glyco_trans_31"/>
</dbReference>
<sequence>MARLLNWVNTNCRQVDFVLKIDDDMYLNVHVLAHFVKSYYESGKMTIFGQSNRVDSQSNNWGPQRSDSHQWKISLDEWPWNNYPNYVNGPAYLMHQTSILPLLAAIQTTPFMPFEDVYLTGICSEKAGVINQYSTSLVQQSSKVKMKITVKRLAIFLTLLAFANSQLMDQMNRAIEAANEDRKLLYSLMAPNLTDTPYPGVTHYTHYAAARLGLLLVNARPLMSELGPVINDVTSFKYPIATKQCGNTNSSVRSVFIAVISATGNFEKRSKIRETWKNHIDLVLQKGLLGKIHFAFILGQPESANALQGKSKEIQEKIQDENDNFGDIIQIEMLDFYRNLPLKMAGLLNWVNTNCRQVDFVLKIDDDMYLNVHVLAHFVKTYYESGRMTIFGQSGRVDSKSNNWGPNRSASQWKISLDEWPWNTYPNYLNGPVYLMHKTAIVPLLAAIQTTPIMPFENIYLTGICSEKAGVRTQYSSGPNSIVKGSAFSSNCDADKYLTWNSFTGGMPHSDIDNFYRSSYSWYSVYSWWRCTPKESVQFNFRNDMSAI</sequence>
<dbReference type="InParanoid" id="E9GDY1"/>
<gene>
    <name evidence="10" type="ORF">DAPPUDRAFT_316769</name>
</gene>
<evidence type="ECO:0000256" key="1">
    <source>
        <dbReference type="ARBA" id="ARBA00004323"/>
    </source>
</evidence>
<dbReference type="eggNOG" id="KOG2287">
    <property type="taxonomic scope" value="Eukaryota"/>
</dbReference>
<keyword evidence="5" id="KW-0812">Transmembrane</keyword>
<evidence type="ECO:0000256" key="6">
    <source>
        <dbReference type="ARBA" id="ARBA00022968"/>
    </source>
</evidence>
<evidence type="ECO:0000256" key="4">
    <source>
        <dbReference type="ARBA" id="ARBA00022679"/>
    </source>
</evidence>
<keyword evidence="7" id="KW-1133">Transmembrane helix</keyword>
<dbReference type="GO" id="GO:0006493">
    <property type="term" value="P:protein O-linked glycosylation"/>
    <property type="evidence" value="ECO:0000318"/>
    <property type="project" value="GO_Central"/>
</dbReference>
<dbReference type="Gene3D" id="3.90.550.50">
    <property type="match status" value="2"/>
</dbReference>
<dbReference type="PhylomeDB" id="E9GDY1"/>
<dbReference type="PANTHER" id="PTHR11214:SF334">
    <property type="entry name" value="HEXOSYLTRANSFERASE"/>
    <property type="match status" value="1"/>
</dbReference>
<comment type="similarity">
    <text evidence="2">Belongs to the glycosyltransferase 31 family.</text>
</comment>
<keyword evidence="11" id="KW-1185">Reference proteome</keyword>
<proteinExistence type="inferred from homology"/>
<name>E9GDY1_DAPPU</name>
<evidence type="ECO:0000313" key="11">
    <source>
        <dbReference type="Proteomes" id="UP000000305"/>
    </source>
</evidence>
<evidence type="ECO:0000256" key="5">
    <source>
        <dbReference type="ARBA" id="ARBA00022692"/>
    </source>
</evidence>
<reference evidence="10 11" key="1">
    <citation type="journal article" date="2011" name="Science">
        <title>The ecoresponsive genome of Daphnia pulex.</title>
        <authorList>
            <person name="Colbourne J.K."/>
            <person name="Pfrender M.E."/>
            <person name="Gilbert D."/>
            <person name="Thomas W.K."/>
            <person name="Tucker A."/>
            <person name="Oakley T.H."/>
            <person name="Tokishita S."/>
            <person name="Aerts A."/>
            <person name="Arnold G.J."/>
            <person name="Basu M.K."/>
            <person name="Bauer D.J."/>
            <person name="Caceres C.E."/>
            <person name="Carmel L."/>
            <person name="Casola C."/>
            <person name="Choi J.H."/>
            <person name="Detter J.C."/>
            <person name="Dong Q."/>
            <person name="Dusheyko S."/>
            <person name="Eads B.D."/>
            <person name="Frohlich T."/>
            <person name="Geiler-Samerotte K.A."/>
            <person name="Gerlach D."/>
            <person name="Hatcher P."/>
            <person name="Jogdeo S."/>
            <person name="Krijgsveld J."/>
            <person name="Kriventseva E.V."/>
            <person name="Kultz D."/>
            <person name="Laforsch C."/>
            <person name="Lindquist E."/>
            <person name="Lopez J."/>
            <person name="Manak J.R."/>
            <person name="Muller J."/>
            <person name="Pangilinan J."/>
            <person name="Patwardhan R.P."/>
            <person name="Pitluck S."/>
            <person name="Pritham E.J."/>
            <person name="Rechtsteiner A."/>
            <person name="Rho M."/>
            <person name="Rogozin I.B."/>
            <person name="Sakarya O."/>
            <person name="Salamov A."/>
            <person name="Schaack S."/>
            <person name="Shapiro H."/>
            <person name="Shiga Y."/>
            <person name="Skalitzky C."/>
            <person name="Smith Z."/>
            <person name="Souvorov A."/>
            <person name="Sung W."/>
            <person name="Tang Z."/>
            <person name="Tsuchiya D."/>
            <person name="Tu H."/>
            <person name="Vos H."/>
            <person name="Wang M."/>
            <person name="Wolf Y.I."/>
            <person name="Yamagata H."/>
            <person name="Yamada T."/>
            <person name="Ye Y."/>
            <person name="Shaw J.R."/>
            <person name="Andrews J."/>
            <person name="Crease T.J."/>
            <person name="Tang H."/>
            <person name="Lucas S.M."/>
            <person name="Robertson H.M."/>
            <person name="Bork P."/>
            <person name="Koonin E.V."/>
            <person name="Zdobnov E.M."/>
            <person name="Grigoriev I.V."/>
            <person name="Lynch M."/>
            <person name="Boore J.L."/>
        </authorList>
    </citation>
    <scope>NUCLEOTIDE SEQUENCE [LARGE SCALE GENOMIC DNA]</scope>
</reference>
<evidence type="ECO:0000313" key="10">
    <source>
        <dbReference type="EMBL" id="EFX82404.1"/>
    </source>
</evidence>
<dbReference type="FunFam" id="3.90.550.50:FF:000057">
    <property type="entry name" value="Hexosyltransferase"/>
    <property type="match status" value="1"/>
</dbReference>
<evidence type="ECO:0000256" key="8">
    <source>
        <dbReference type="ARBA" id="ARBA00023034"/>
    </source>
</evidence>
<evidence type="ECO:0000256" key="2">
    <source>
        <dbReference type="ARBA" id="ARBA00008661"/>
    </source>
</evidence>
<dbReference type="EMBL" id="GL732540">
    <property type="protein sequence ID" value="EFX82404.1"/>
    <property type="molecule type" value="Genomic_DNA"/>
</dbReference>
<keyword evidence="3" id="KW-0328">Glycosyltransferase</keyword>
<accession>E9GDY1</accession>
<keyword evidence="9" id="KW-0472">Membrane</keyword>
<dbReference type="HOGENOM" id="CLU_036849_3_0_1"/>
<evidence type="ECO:0000256" key="3">
    <source>
        <dbReference type="ARBA" id="ARBA00022676"/>
    </source>
</evidence>
<dbReference type="GO" id="GO:0000139">
    <property type="term" value="C:Golgi membrane"/>
    <property type="evidence" value="ECO:0000318"/>
    <property type="project" value="GO_Central"/>
</dbReference>